<name>U2ZPY0_9SPHN</name>
<dbReference type="InterPro" id="IPR032466">
    <property type="entry name" value="Metal_Hydrolase"/>
</dbReference>
<protein>
    <submittedName>
        <fullName evidence="2">Putative hydrolase</fullName>
    </submittedName>
</protein>
<keyword evidence="3" id="KW-1185">Reference proteome</keyword>
<dbReference type="Gene3D" id="2.30.40.10">
    <property type="entry name" value="Urease, subunit C, domain 1"/>
    <property type="match status" value="1"/>
</dbReference>
<dbReference type="SUPFAM" id="SSF51338">
    <property type="entry name" value="Composite domain of metallo-dependent hydrolases"/>
    <property type="match status" value="1"/>
</dbReference>
<organism evidence="2 3">
    <name type="scientific">Caenibius tardaugens NBRC 16725</name>
    <dbReference type="NCBI Taxonomy" id="1219035"/>
    <lineage>
        <taxon>Bacteria</taxon>
        <taxon>Pseudomonadati</taxon>
        <taxon>Pseudomonadota</taxon>
        <taxon>Alphaproteobacteria</taxon>
        <taxon>Sphingomonadales</taxon>
        <taxon>Erythrobacteraceae</taxon>
        <taxon>Caenibius</taxon>
    </lineage>
</organism>
<proteinExistence type="predicted"/>
<dbReference type="eggNOG" id="COG3653">
    <property type="taxonomic scope" value="Bacteria"/>
</dbReference>
<dbReference type="GO" id="GO:0016812">
    <property type="term" value="F:hydrolase activity, acting on carbon-nitrogen (but not peptide) bonds, in cyclic amides"/>
    <property type="evidence" value="ECO:0007669"/>
    <property type="project" value="TreeGrafter"/>
</dbReference>
<accession>U2ZPY0</accession>
<reference evidence="2 3" key="1">
    <citation type="submission" date="2013-09" db="EMBL/GenBank/DDBJ databases">
        <title>Whole genome shotgun sequence of Novosphingobium tardaugens NBRC 16725.</title>
        <authorList>
            <person name="Isaki S."/>
            <person name="Hosoyama A."/>
            <person name="Tsuchikane K."/>
            <person name="Katsumata H."/>
            <person name="Ando Y."/>
            <person name="Yamazaki S."/>
            <person name="Fujita N."/>
        </authorList>
    </citation>
    <scope>NUCLEOTIDE SEQUENCE [LARGE SCALE GENOMIC DNA]</scope>
    <source>
        <strain evidence="2 3">NBRC 16725</strain>
    </source>
</reference>
<comment type="caution">
    <text evidence="2">The sequence shown here is derived from an EMBL/GenBank/DDBJ whole genome shotgun (WGS) entry which is preliminary data.</text>
</comment>
<dbReference type="AlphaFoldDB" id="U2ZPY0"/>
<dbReference type="SUPFAM" id="SSF51556">
    <property type="entry name" value="Metallo-dependent hydrolases"/>
    <property type="match status" value="1"/>
</dbReference>
<sequence length="577" mass="62515">MLYETVIRNGMIVDGSGNDPYIADIAISAGKIVAIGTFAGQGAEEFDAAGKLVTPGFVDIHTHYDGQITWEQRMRPSSDHGVTTVVMGNCGVGFAPCRPHQRDMLVEVMEGVEDIPEVVMTEGLPWNWESFPEYLDVLAGREADVDFAAQVPHSPVRVFVMGERGAARVAATSDELQQMREIVREGVAAGALGVTTSRNHGHRTVAGELAPSVDADRAELLALAGGLADAGTGVFQMIPNSHYGDDPQSDMALFRDIVATSGRPLSFSLLQKKYQRDLPETMLAMLKDYNADNATPIRAQVFPRPIGMLFGLELSFHPFRFHPSFQAIADLPLAEKVSALREPDLRARLLAETPVTDNPLYMTLASDVADLYPMGNPPNYEPAAASRLGARAQEEGRNAAELALDALLEQDGRGLLMMPSSNYVDGNLDMARRMISDPNTIIALGDGGAHYSLICDSSFPTFVLTHWVRDRTEGRLPLAWAVRQLSHEPARAVGLDDRGLLRPGYKADINVIDPERLELPAPTIVYDLPAGGRRLIQQAKGYELTMVSGMVTYRNGEASGALPGRFVRGAQSAPLAA</sequence>
<dbReference type="Pfam" id="PF07969">
    <property type="entry name" value="Amidohydro_3"/>
    <property type="match status" value="1"/>
</dbReference>
<dbReference type="InterPro" id="IPR050378">
    <property type="entry name" value="Metallo-dep_Hydrolases_sf"/>
</dbReference>
<feature type="domain" description="Amidohydrolase 3" evidence="1">
    <location>
        <begin position="44"/>
        <end position="553"/>
    </location>
</feature>
<dbReference type="CDD" id="cd01297">
    <property type="entry name" value="D-aminoacylase"/>
    <property type="match status" value="1"/>
</dbReference>
<dbReference type="KEGG" id="ntd:EGO55_16210"/>
<dbReference type="Proteomes" id="UP000016568">
    <property type="component" value="Unassembled WGS sequence"/>
</dbReference>
<evidence type="ECO:0000313" key="2">
    <source>
        <dbReference type="EMBL" id="GAD47419.1"/>
    </source>
</evidence>
<dbReference type="GO" id="GO:0005829">
    <property type="term" value="C:cytosol"/>
    <property type="evidence" value="ECO:0007669"/>
    <property type="project" value="TreeGrafter"/>
</dbReference>
<dbReference type="InterPro" id="IPR011059">
    <property type="entry name" value="Metal-dep_hydrolase_composite"/>
</dbReference>
<dbReference type="OrthoDB" id="9766983at2"/>
<dbReference type="PANTHER" id="PTHR11647">
    <property type="entry name" value="HYDRANTOINASE/DIHYDROPYRIMIDINASE FAMILY MEMBER"/>
    <property type="match status" value="1"/>
</dbReference>
<dbReference type="PANTHER" id="PTHR11647:SF1">
    <property type="entry name" value="COLLAPSIN RESPONSE MEDIATOR PROTEIN"/>
    <property type="match status" value="1"/>
</dbReference>
<dbReference type="Gene3D" id="3.20.20.140">
    <property type="entry name" value="Metal-dependent hydrolases"/>
    <property type="match status" value="2"/>
</dbReference>
<keyword evidence="2" id="KW-0378">Hydrolase</keyword>
<evidence type="ECO:0000259" key="1">
    <source>
        <dbReference type="Pfam" id="PF07969"/>
    </source>
</evidence>
<evidence type="ECO:0000313" key="3">
    <source>
        <dbReference type="Proteomes" id="UP000016568"/>
    </source>
</evidence>
<dbReference type="RefSeq" id="WP_021688326.1">
    <property type="nucleotide sequence ID" value="NZ_BASZ01000001.1"/>
</dbReference>
<gene>
    <name evidence="2" type="ORF">NT2_01_01870</name>
</gene>
<dbReference type="EMBL" id="BASZ01000001">
    <property type="protein sequence ID" value="GAD47419.1"/>
    <property type="molecule type" value="Genomic_DNA"/>
</dbReference>
<dbReference type="InterPro" id="IPR013108">
    <property type="entry name" value="Amidohydro_3"/>
</dbReference>